<dbReference type="SUPFAM" id="SSF54593">
    <property type="entry name" value="Glyoxalase/Bleomycin resistance protein/Dihydroxybiphenyl dioxygenase"/>
    <property type="match status" value="2"/>
</dbReference>
<evidence type="ECO:0000313" key="3">
    <source>
        <dbReference type="EMBL" id="MBB2157088.1"/>
    </source>
</evidence>
<dbReference type="EMBL" id="JABEQG010000023">
    <property type="protein sequence ID" value="MBB2157088.1"/>
    <property type="molecule type" value="Genomic_DNA"/>
</dbReference>
<evidence type="ECO:0000259" key="2">
    <source>
        <dbReference type="PROSITE" id="PS51819"/>
    </source>
</evidence>
<dbReference type="InterPro" id="IPR037523">
    <property type="entry name" value="VOC_core"/>
</dbReference>
<reference evidence="3 4" key="1">
    <citation type="submission" date="2020-04" db="EMBL/GenBank/DDBJ databases">
        <title>Description of novel Gluconacetobacter.</title>
        <authorList>
            <person name="Sombolestani A."/>
        </authorList>
    </citation>
    <scope>NUCLEOTIDE SEQUENCE [LARGE SCALE GENOMIC DNA]</scope>
    <source>
        <strain evidence="3 4">LMG 7603</strain>
    </source>
</reference>
<dbReference type="InterPro" id="IPR052164">
    <property type="entry name" value="Anthracycline_SecMetBiosynth"/>
</dbReference>
<accession>A0A7W4I6C6</accession>
<feature type="chain" id="PRO_5030690677" evidence="1">
    <location>
        <begin position="27"/>
        <end position="298"/>
    </location>
</feature>
<sequence length="298" mass="30852">MPRSLRRSCLLPALLTVAVAAPAAHAHSGGFPPLTTPATGSQMPGKIVFTQLVTPNLAAAERFYGAMFGWTFQDVPVRRLHYAVALNGGHIVAALLERPFTNPDQRPIWLPFIATGDVDHLAAQGAALGAHVMFKPRDVPGLGREAVLADPKGAVFAALTSSSGDPADGEDPVGAWSWSALLTSDPQGAATFYGTLFGYQSDAVDSGHFIVSSQGNARGTLNALPPGFPPTAIARWVRFIRVPGVGAAAEQVAALGGHVVVQPHPDRDGVMVALLADPSGAVFGVMEYPGGTPAGDAK</sequence>
<dbReference type="Proteomes" id="UP000550787">
    <property type="component" value="Unassembled WGS sequence"/>
</dbReference>
<dbReference type="Pfam" id="PF00903">
    <property type="entry name" value="Glyoxalase"/>
    <property type="match status" value="1"/>
</dbReference>
<gene>
    <name evidence="3" type="ORF">HLH33_12330</name>
</gene>
<name>A0A7W4I6C6_GLUDI</name>
<dbReference type="PROSITE" id="PS51819">
    <property type="entry name" value="VOC"/>
    <property type="match status" value="2"/>
</dbReference>
<organism evidence="3 4">
    <name type="scientific">Gluconacetobacter diazotrophicus</name>
    <name type="common">Acetobacter diazotrophicus</name>
    <dbReference type="NCBI Taxonomy" id="33996"/>
    <lineage>
        <taxon>Bacteria</taxon>
        <taxon>Pseudomonadati</taxon>
        <taxon>Pseudomonadota</taxon>
        <taxon>Alphaproteobacteria</taxon>
        <taxon>Acetobacterales</taxon>
        <taxon>Acetobacteraceae</taxon>
        <taxon>Gluconacetobacter</taxon>
    </lineage>
</organism>
<evidence type="ECO:0000313" key="4">
    <source>
        <dbReference type="Proteomes" id="UP000550787"/>
    </source>
</evidence>
<dbReference type="Pfam" id="PF18029">
    <property type="entry name" value="Glyoxalase_6"/>
    <property type="match status" value="1"/>
</dbReference>
<dbReference type="InterPro" id="IPR041581">
    <property type="entry name" value="Glyoxalase_6"/>
</dbReference>
<dbReference type="RefSeq" id="WP_041249593.1">
    <property type="nucleotide sequence ID" value="NZ_JABEQG010000023.1"/>
</dbReference>
<dbReference type="InterPro" id="IPR004360">
    <property type="entry name" value="Glyas_Fos-R_dOase_dom"/>
</dbReference>
<dbReference type="PANTHER" id="PTHR33993">
    <property type="entry name" value="GLYOXALASE-RELATED"/>
    <property type="match status" value="1"/>
</dbReference>
<comment type="caution">
    <text evidence="3">The sequence shown here is derived from an EMBL/GenBank/DDBJ whole genome shotgun (WGS) entry which is preliminary data.</text>
</comment>
<evidence type="ECO:0000256" key="1">
    <source>
        <dbReference type="SAM" id="SignalP"/>
    </source>
</evidence>
<keyword evidence="1" id="KW-0732">Signal</keyword>
<feature type="domain" description="VOC" evidence="2">
    <location>
        <begin position="46"/>
        <end position="161"/>
    </location>
</feature>
<dbReference type="InterPro" id="IPR029068">
    <property type="entry name" value="Glyas_Bleomycin-R_OHBP_Dase"/>
</dbReference>
<dbReference type="Gene3D" id="3.10.180.10">
    <property type="entry name" value="2,3-Dihydroxybiphenyl 1,2-Dioxygenase, domain 1"/>
    <property type="match status" value="2"/>
</dbReference>
<dbReference type="AlphaFoldDB" id="A0A7W4I6C6"/>
<dbReference type="PANTHER" id="PTHR33993:SF14">
    <property type="entry name" value="GB|AAF24581.1"/>
    <property type="match status" value="1"/>
</dbReference>
<proteinExistence type="predicted"/>
<feature type="domain" description="VOC" evidence="2">
    <location>
        <begin position="175"/>
        <end position="288"/>
    </location>
</feature>
<feature type="signal peptide" evidence="1">
    <location>
        <begin position="1"/>
        <end position="26"/>
    </location>
</feature>
<protein>
    <submittedName>
        <fullName evidence="3">Glyoxalase</fullName>
    </submittedName>
</protein>